<gene>
    <name evidence="1" type="ORF">DAEQUDRAFT_312611</name>
</gene>
<reference evidence="1 2" key="1">
    <citation type="journal article" date="2016" name="Mol. Biol. Evol.">
        <title>Comparative Genomics of Early-Diverging Mushroom-Forming Fungi Provides Insights into the Origins of Lignocellulose Decay Capabilities.</title>
        <authorList>
            <person name="Nagy L.G."/>
            <person name="Riley R."/>
            <person name="Tritt A."/>
            <person name="Adam C."/>
            <person name="Daum C."/>
            <person name="Floudas D."/>
            <person name="Sun H."/>
            <person name="Yadav J.S."/>
            <person name="Pangilinan J."/>
            <person name="Larsson K.H."/>
            <person name="Matsuura K."/>
            <person name="Barry K."/>
            <person name="Labutti K."/>
            <person name="Kuo R."/>
            <person name="Ohm R.A."/>
            <person name="Bhattacharya S.S."/>
            <person name="Shirouzu T."/>
            <person name="Yoshinaga Y."/>
            <person name="Martin F.M."/>
            <person name="Grigoriev I.V."/>
            <person name="Hibbett D.S."/>
        </authorList>
    </citation>
    <scope>NUCLEOTIDE SEQUENCE [LARGE SCALE GENOMIC DNA]</scope>
    <source>
        <strain evidence="1 2">L-15889</strain>
    </source>
</reference>
<sequence>MFSEVLPSVVVSHHYDLHWPAVPIISIGTRGNVSGHHIRVTTSLDPVRLTHVLVSLGMNGRIDTCTALQISLWPRSLDSLYVSAYCTPSLDHFYMTTSDADQTPRRHQYSSCVLAGVCRRSPRDMGNKL</sequence>
<dbReference type="EMBL" id="KV429063">
    <property type="protein sequence ID" value="KZT68848.1"/>
    <property type="molecule type" value="Genomic_DNA"/>
</dbReference>
<evidence type="ECO:0000313" key="1">
    <source>
        <dbReference type="EMBL" id="KZT68848.1"/>
    </source>
</evidence>
<name>A0A165Q0B0_9APHY</name>
<dbReference type="Proteomes" id="UP000076727">
    <property type="component" value="Unassembled WGS sequence"/>
</dbReference>
<accession>A0A165Q0B0</accession>
<evidence type="ECO:0000313" key="2">
    <source>
        <dbReference type="Proteomes" id="UP000076727"/>
    </source>
</evidence>
<keyword evidence="2" id="KW-1185">Reference proteome</keyword>
<proteinExistence type="predicted"/>
<organism evidence="1 2">
    <name type="scientific">Daedalea quercina L-15889</name>
    <dbReference type="NCBI Taxonomy" id="1314783"/>
    <lineage>
        <taxon>Eukaryota</taxon>
        <taxon>Fungi</taxon>
        <taxon>Dikarya</taxon>
        <taxon>Basidiomycota</taxon>
        <taxon>Agaricomycotina</taxon>
        <taxon>Agaricomycetes</taxon>
        <taxon>Polyporales</taxon>
        <taxon>Fomitopsis</taxon>
    </lineage>
</organism>
<dbReference type="AlphaFoldDB" id="A0A165Q0B0"/>
<protein>
    <submittedName>
        <fullName evidence="1">Uncharacterized protein</fullName>
    </submittedName>
</protein>